<proteinExistence type="predicted"/>
<reference evidence="2" key="1">
    <citation type="submission" date="2018-05" db="EMBL/GenBank/DDBJ databases">
        <title>Draft genome of Mucuna pruriens seed.</title>
        <authorList>
            <person name="Nnadi N.E."/>
            <person name="Vos R."/>
            <person name="Hasami M.H."/>
            <person name="Devisetty U.K."/>
            <person name="Aguiy J.C."/>
        </authorList>
    </citation>
    <scope>NUCLEOTIDE SEQUENCE [LARGE SCALE GENOMIC DNA]</scope>
    <source>
        <strain evidence="2">JCA_2017</strain>
    </source>
</reference>
<protein>
    <recommendedName>
        <fullName evidence="4">Retrotransposon gag domain-containing protein</fullName>
    </recommendedName>
</protein>
<feature type="compositionally biased region" description="Basic and acidic residues" evidence="1">
    <location>
        <begin position="79"/>
        <end position="91"/>
    </location>
</feature>
<keyword evidence="3" id="KW-1185">Reference proteome</keyword>
<dbReference type="EMBL" id="QJKJ01000456">
    <property type="protein sequence ID" value="RDY12490.1"/>
    <property type="molecule type" value="Genomic_DNA"/>
</dbReference>
<feature type="region of interest" description="Disordered" evidence="1">
    <location>
        <begin position="70"/>
        <end position="101"/>
    </location>
</feature>
<feature type="non-terminal residue" evidence="2">
    <location>
        <position position="1"/>
    </location>
</feature>
<gene>
    <name evidence="2" type="ORF">CR513_02704</name>
</gene>
<dbReference type="AlphaFoldDB" id="A0A371IBW8"/>
<sequence>MYQGPILVDEYFKEMEVTLIRAQIVKSQEVTMARFLSGLNRAIWDIVELHDYTSISILLNPNLRAMEKKSYPTNSSNLRGKERNILKWDKSPRKRNAPLKGNKEEVSQVYVPNSNTYKFSNIKCFKCFGKGHMAS</sequence>
<accession>A0A371IBW8</accession>
<evidence type="ECO:0000256" key="1">
    <source>
        <dbReference type="SAM" id="MobiDB-lite"/>
    </source>
</evidence>
<dbReference type="OrthoDB" id="1731207at2759"/>
<name>A0A371IBW8_MUCPR</name>
<evidence type="ECO:0000313" key="2">
    <source>
        <dbReference type="EMBL" id="RDY12490.1"/>
    </source>
</evidence>
<evidence type="ECO:0008006" key="4">
    <source>
        <dbReference type="Google" id="ProtNLM"/>
    </source>
</evidence>
<comment type="caution">
    <text evidence="2">The sequence shown here is derived from an EMBL/GenBank/DDBJ whole genome shotgun (WGS) entry which is preliminary data.</text>
</comment>
<dbReference type="PANTHER" id="PTHR35046">
    <property type="entry name" value="ZINC KNUCKLE (CCHC-TYPE) FAMILY PROTEIN"/>
    <property type="match status" value="1"/>
</dbReference>
<dbReference type="Proteomes" id="UP000257109">
    <property type="component" value="Unassembled WGS sequence"/>
</dbReference>
<organism evidence="2 3">
    <name type="scientific">Mucuna pruriens</name>
    <name type="common">Velvet bean</name>
    <name type="synonym">Dolichos pruriens</name>
    <dbReference type="NCBI Taxonomy" id="157652"/>
    <lineage>
        <taxon>Eukaryota</taxon>
        <taxon>Viridiplantae</taxon>
        <taxon>Streptophyta</taxon>
        <taxon>Embryophyta</taxon>
        <taxon>Tracheophyta</taxon>
        <taxon>Spermatophyta</taxon>
        <taxon>Magnoliopsida</taxon>
        <taxon>eudicotyledons</taxon>
        <taxon>Gunneridae</taxon>
        <taxon>Pentapetalae</taxon>
        <taxon>rosids</taxon>
        <taxon>fabids</taxon>
        <taxon>Fabales</taxon>
        <taxon>Fabaceae</taxon>
        <taxon>Papilionoideae</taxon>
        <taxon>50 kb inversion clade</taxon>
        <taxon>NPAAA clade</taxon>
        <taxon>indigoferoid/millettioid clade</taxon>
        <taxon>Phaseoleae</taxon>
        <taxon>Mucuna</taxon>
    </lineage>
</organism>
<dbReference type="PANTHER" id="PTHR35046:SF9">
    <property type="entry name" value="RNA-DIRECTED DNA POLYMERASE"/>
    <property type="match status" value="1"/>
</dbReference>
<evidence type="ECO:0000313" key="3">
    <source>
        <dbReference type="Proteomes" id="UP000257109"/>
    </source>
</evidence>